<protein>
    <recommendedName>
        <fullName evidence="4">ABC transporter permease</fullName>
    </recommendedName>
</protein>
<dbReference type="AlphaFoldDB" id="A0A3D6BW39"/>
<comment type="caution">
    <text evidence="2">The sequence shown here is derived from an EMBL/GenBank/DDBJ whole genome shotgun (WGS) entry which is preliminary data.</text>
</comment>
<evidence type="ECO:0000313" key="2">
    <source>
        <dbReference type="EMBL" id="HCY82419.1"/>
    </source>
</evidence>
<keyword evidence="1" id="KW-1133">Transmembrane helix</keyword>
<organism evidence="2 3">
    <name type="scientific">Xanthomarina gelatinilytica</name>
    <dbReference type="NCBI Taxonomy" id="1137281"/>
    <lineage>
        <taxon>Bacteria</taxon>
        <taxon>Pseudomonadati</taxon>
        <taxon>Bacteroidota</taxon>
        <taxon>Flavobacteriia</taxon>
        <taxon>Flavobacteriales</taxon>
        <taxon>Flavobacteriaceae</taxon>
        <taxon>Xanthomarina</taxon>
    </lineage>
</organism>
<evidence type="ECO:0000313" key="3">
    <source>
        <dbReference type="Proteomes" id="UP000263268"/>
    </source>
</evidence>
<sequence length="74" mass="8479">MFKKIVQFEAFYQLKQRAFPIFALLFLALGVFVGRQGHAPTGIHFNAPFQVYFYTSLFTLGSVFIIMFFAVSAM</sequence>
<evidence type="ECO:0008006" key="4">
    <source>
        <dbReference type="Google" id="ProtNLM"/>
    </source>
</evidence>
<dbReference type="Proteomes" id="UP000263268">
    <property type="component" value="Unassembled WGS sequence"/>
</dbReference>
<feature type="non-terminal residue" evidence="2">
    <location>
        <position position="74"/>
    </location>
</feature>
<feature type="transmembrane region" description="Helical" evidence="1">
    <location>
        <begin position="51"/>
        <end position="71"/>
    </location>
</feature>
<keyword evidence="1" id="KW-0812">Transmembrane</keyword>
<feature type="transmembrane region" description="Helical" evidence="1">
    <location>
        <begin position="21"/>
        <end position="39"/>
    </location>
</feature>
<dbReference type="EMBL" id="DPRK01000203">
    <property type="protein sequence ID" value="HCY82419.1"/>
    <property type="molecule type" value="Genomic_DNA"/>
</dbReference>
<name>A0A3D6BW39_9FLAO</name>
<accession>A0A3D6BW39</accession>
<reference evidence="2 3" key="1">
    <citation type="journal article" date="2018" name="Nat. Biotechnol.">
        <title>A standardized bacterial taxonomy based on genome phylogeny substantially revises the tree of life.</title>
        <authorList>
            <person name="Parks D.H."/>
            <person name="Chuvochina M."/>
            <person name="Waite D.W."/>
            <person name="Rinke C."/>
            <person name="Skarshewski A."/>
            <person name="Chaumeil P.A."/>
            <person name="Hugenholtz P."/>
        </authorList>
    </citation>
    <scope>NUCLEOTIDE SEQUENCE [LARGE SCALE GENOMIC DNA]</scope>
    <source>
        <strain evidence="2">UBA10227</strain>
    </source>
</reference>
<evidence type="ECO:0000256" key="1">
    <source>
        <dbReference type="SAM" id="Phobius"/>
    </source>
</evidence>
<proteinExistence type="predicted"/>
<gene>
    <name evidence="2" type="ORF">DHV22_12890</name>
</gene>
<keyword evidence="1" id="KW-0472">Membrane</keyword>